<feature type="compositionally biased region" description="Basic and acidic residues" evidence="5">
    <location>
        <begin position="283"/>
        <end position="306"/>
    </location>
</feature>
<evidence type="ECO:0000256" key="1">
    <source>
        <dbReference type="ARBA" id="ARBA00004123"/>
    </source>
</evidence>
<dbReference type="RefSeq" id="XP_024327120.1">
    <property type="nucleotide sequence ID" value="XM_024465125.1"/>
</dbReference>
<feature type="region of interest" description="Disordered" evidence="5">
    <location>
        <begin position="261"/>
        <end position="306"/>
    </location>
</feature>
<dbReference type="GO" id="GO:0000387">
    <property type="term" value="P:spliceosomal snRNP assembly"/>
    <property type="evidence" value="ECO:0007669"/>
    <property type="project" value="TreeGrafter"/>
</dbReference>
<keyword evidence="3" id="KW-0963">Cytoplasm</keyword>
<dbReference type="PANTHER" id="PTHR21399">
    <property type="entry name" value="CHLORIDE CONDUCTANCE REGULATORY PROTEIN ICLN"/>
    <property type="match status" value="1"/>
</dbReference>
<protein>
    <submittedName>
        <fullName evidence="6">Uncharacterized protein</fullName>
    </submittedName>
</protein>
<dbReference type="GO" id="GO:0045292">
    <property type="term" value="P:mRNA cis splicing, via spliceosome"/>
    <property type="evidence" value="ECO:0007669"/>
    <property type="project" value="TreeGrafter"/>
</dbReference>
<dbReference type="GeneID" id="36284536"/>
<dbReference type="GO" id="GO:0034715">
    <property type="term" value="C:pICln-Sm protein complex"/>
    <property type="evidence" value="ECO:0007669"/>
    <property type="project" value="TreeGrafter"/>
</dbReference>
<dbReference type="Pfam" id="PF03517">
    <property type="entry name" value="Voldacs"/>
    <property type="match status" value="1"/>
</dbReference>
<organism evidence="6">
    <name type="scientific">Pseudogymnoascus destructans</name>
    <dbReference type="NCBI Taxonomy" id="655981"/>
    <lineage>
        <taxon>Eukaryota</taxon>
        <taxon>Fungi</taxon>
        <taxon>Dikarya</taxon>
        <taxon>Ascomycota</taxon>
        <taxon>Pezizomycotina</taxon>
        <taxon>Leotiomycetes</taxon>
        <taxon>Thelebolales</taxon>
        <taxon>Thelebolaceae</taxon>
        <taxon>Pseudogymnoascus</taxon>
    </lineage>
</organism>
<proteinExistence type="predicted"/>
<gene>
    <name evidence="6" type="ORF">VC83_01447</name>
</gene>
<evidence type="ECO:0000256" key="3">
    <source>
        <dbReference type="ARBA" id="ARBA00022490"/>
    </source>
</evidence>
<dbReference type="GO" id="GO:0005829">
    <property type="term" value="C:cytosol"/>
    <property type="evidence" value="ECO:0007669"/>
    <property type="project" value="TreeGrafter"/>
</dbReference>
<evidence type="ECO:0000256" key="2">
    <source>
        <dbReference type="ARBA" id="ARBA00004496"/>
    </source>
</evidence>
<dbReference type="GO" id="GO:0005681">
    <property type="term" value="C:spliceosomal complex"/>
    <property type="evidence" value="ECO:0007669"/>
    <property type="project" value="TreeGrafter"/>
</dbReference>
<evidence type="ECO:0000256" key="5">
    <source>
        <dbReference type="SAM" id="MobiDB-lite"/>
    </source>
</evidence>
<dbReference type="Gene3D" id="2.30.29.30">
    <property type="entry name" value="Pleckstrin-homology domain (PH domain)/Phosphotyrosine-binding domain (PTB)"/>
    <property type="match status" value="1"/>
</dbReference>
<feature type="region of interest" description="Disordered" evidence="5">
    <location>
        <begin position="1"/>
        <end position="21"/>
    </location>
</feature>
<dbReference type="InterPro" id="IPR011993">
    <property type="entry name" value="PH-like_dom_sf"/>
</dbReference>
<dbReference type="AlphaFoldDB" id="A0A177AIE4"/>
<keyword evidence="4" id="KW-0539">Nucleus</keyword>
<reference evidence="6" key="1">
    <citation type="submission" date="2016-03" db="EMBL/GenBank/DDBJ databases">
        <title>Updated assembly of Pseudogymnoascus destructans, the fungus causing white-nose syndrome of bats.</title>
        <authorList>
            <person name="Palmer J.M."/>
            <person name="Drees K.P."/>
            <person name="Foster J.T."/>
            <person name="Lindner D.L."/>
        </authorList>
    </citation>
    <scope>NUCLEOTIDE SEQUENCE [LARGE SCALE GENOMIC DNA]</scope>
    <source>
        <strain evidence="6">20631-21</strain>
    </source>
</reference>
<dbReference type="EMBL" id="KV441388">
    <property type="protein sequence ID" value="OAF61846.1"/>
    <property type="molecule type" value="Genomic_DNA"/>
</dbReference>
<evidence type="ECO:0000256" key="4">
    <source>
        <dbReference type="ARBA" id="ARBA00023242"/>
    </source>
</evidence>
<dbReference type="OrthoDB" id="19714at2759"/>
<accession>A0A177AIE4</accession>
<dbReference type="eggNOG" id="ENOG502S43V">
    <property type="taxonomic scope" value="Eukaryota"/>
</dbReference>
<dbReference type="InterPro" id="IPR039924">
    <property type="entry name" value="ICln/Lot5/Saf5"/>
</dbReference>
<dbReference type="VEuPathDB" id="FungiDB:GMDG_05845"/>
<sequence>MQLPTTIHAPPSLDSFTPLTEHQSTTPSTFFSEIPVLHYHGPNARALIAPEHLSALPIFTSTQNIVETTAQAAANGGKGEENTNGDAATPSAAKKVFPVDIYVSSSNLTLFSATTSTGVEIPYQSITLHAIQRLPSPTPETDGETVQGLYMQLDLMPPNDEDEMMDPVELILLPPTQPQSTTTEEPIKILFAAVSTCSNLHPDAADSDEEMGETDRIVFEGSVGYEGIRGLPGVVSLPGDEGLPPPFPGSGGWITAENVGDFFTPEGEWIGRDEEKEEGEENADGKRENGRSEEGDDQGAKRARVE</sequence>
<dbReference type="PANTHER" id="PTHR21399:SF0">
    <property type="entry name" value="METHYLOSOME SUBUNIT PICLN"/>
    <property type="match status" value="1"/>
</dbReference>
<evidence type="ECO:0000313" key="6">
    <source>
        <dbReference type="EMBL" id="OAF61846.1"/>
    </source>
</evidence>
<name>A0A177AIE4_9PEZI</name>
<comment type="subcellular location">
    <subcellularLocation>
        <location evidence="2">Cytoplasm</location>
    </subcellularLocation>
    <subcellularLocation>
        <location evidence="1">Nucleus</location>
    </subcellularLocation>
</comment>
<dbReference type="Proteomes" id="UP000077154">
    <property type="component" value="Unassembled WGS sequence"/>
</dbReference>